<dbReference type="Proteomes" id="UP001159042">
    <property type="component" value="Unassembled WGS sequence"/>
</dbReference>
<comment type="caution">
    <text evidence="1">The sequence shown here is derived from an EMBL/GenBank/DDBJ whole genome shotgun (WGS) entry which is preliminary data.</text>
</comment>
<evidence type="ECO:0000313" key="1">
    <source>
        <dbReference type="EMBL" id="KAJ8918945.1"/>
    </source>
</evidence>
<keyword evidence="2" id="KW-1185">Reference proteome</keyword>
<evidence type="ECO:0000313" key="2">
    <source>
        <dbReference type="Proteomes" id="UP001159042"/>
    </source>
</evidence>
<dbReference type="EMBL" id="JANEYG010000021">
    <property type="protein sequence ID" value="KAJ8918945.1"/>
    <property type="molecule type" value="Genomic_DNA"/>
</dbReference>
<gene>
    <name evidence="1" type="ORF">NQ315_016847</name>
</gene>
<organism evidence="1 2">
    <name type="scientific">Exocentrus adspersus</name>
    <dbReference type="NCBI Taxonomy" id="1586481"/>
    <lineage>
        <taxon>Eukaryota</taxon>
        <taxon>Metazoa</taxon>
        <taxon>Ecdysozoa</taxon>
        <taxon>Arthropoda</taxon>
        <taxon>Hexapoda</taxon>
        <taxon>Insecta</taxon>
        <taxon>Pterygota</taxon>
        <taxon>Neoptera</taxon>
        <taxon>Endopterygota</taxon>
        <taxon>Coleoptera</taxon>
        <taxon>Polyphaga</taxon>
        <taxon>Cucujiformia</taxon>
        <taxon>Chrysomeloidea</taxon>
        <taxon>Cerambycidae</taxon>
        <taxon>Lamiinae</taxon>
        <taxon>Acanthocinini</taxon>
        <taxon>Exocentrus</taxon>
    </lineage>
</organism>
<name>A0AAV8VXS7_9CUCU</name>
<reference evidence="1 2" key="1">
    <citation type="journal article" date="2023" name="Insect Mol. Biol.">
        <title>Genome sequencing provides insights into the evolution of gene families encoding plant cell wall-degrading enzymes in longhorned beetles.</title>
        <authorList>
            <person name="Shin N.R."/>
            <person name="Okamura Y."/>
            <person name="Kirsch R."/>
            <person name="Pauchet Y."/>
        </authorList>
    </citation>
    <scope>NUCLEOTIDE SEQUENCE [LARGE SCALE GENOMIC DNA]</scope>
    <source>
        <strain evidence="1">EAD_L_NR</strain>
    </source>
</reference>
<proteinExistence type="predicted"/>
<sequence length="61" mass="6828">MIPCLTRDKLSPSGLGAQNGCNYINEHQNRKFLALTYNVTAESCIVEECKFEVSARFESAE</sequence>
<accession>A0AAV8VXS7</accession>
<dbReference type="AlphaFoldDB" id="A0AAV8VXS7"/>
<protein>
    <submittedName>
        <fullName evidence="1">Uncharacterized protein</fullName>
    </submittedName>
</protein>